<dbReference type="InterPro" id="IPR001223">
    <property type="entry name" value="Glyco_hydro18_cat"/>
</dbReference>
<keyword evidence="5 7" id="KW-0326">Glycosidase</keyword>
<evidence type="ECO:0000256" key="5">
    <source>
        <dbReference type="ARBA" id="ARBA00023295"/>
    </source>
</evidence>
<evidence type="ECO:0000313" key="11">
    <source>
        <dbReference type="EMBL" id="ORY18066.1"/>
    </source>
</evidence>
<dbReference type="Gene3D" id="3.20.20.80">
    <property type="entry name" value="Glycosidases"/>
    <property type="match status" value="1"/>
</dbReference>
<comment type="similarity">
    <text evidence="8">Belongs to the glycosyl hydrolase 18 family.</text>
</comment>
<dbReference type="GO" id="GO:0000272">
    <property type="term" value="P:polysaccharide catabolic process"/>
    <property type="evidence" value="ECO:0007669"/>
    <property type="project" value="UniProtKB-KW"/>
</dbReference>
<dbReference type="PROSITE" id="PS51910">
    <property type="entry name" value="GH18_2"/>
    <property type="match status" value="1"/>
</dbReference>
<comment type="caution">
    <text evidence="11">The sequence shown here is derived from an EMBL/GenBank/DDBJ whole genome shotgun (WGS) entry which is preliminary data.</text>
</comment>
<dbReference type="InterPro" id="IPR001579">
    <property type="entry name" value="Glyco_hydro_18_chit_AS"/>
</dbReference>
<feature type="chain" id="PRO_5012756488" evidence="9">
    <location>
        <begin position="18"/>
        <end position="388"/>
    </location>
</feature>
<keyword evidence="9" id="KW-0732">Signal</keyword>
<proteinExistence type="inferred from homology"/>
<dbReference type="InterPro" id="IPR011583">
    <property type="entry name" value="Chitinase_II/V-like_cat"/>
</dbReference>
<dbReference type="SMART" id="SM00636">
    <property type="entry name" value="Glyco_18"/>
    <property type="match status" value="1"/>
</dbReference>
<keyword evidence="2 7" id="KW-0378">Hydrolase</keyword>
<dbReference type="PANTHER" id="PTHR11177">
    <property type="entry name" value="CHITINASE"/>
    <property type="match status" value="1"/>
</dbReference>
<dbReference type="Gene3D" id="3.10.50.10">
    <property type="match status" value="1"/>
</dbReference>
<evidence type="ECO:0000259" key="10">
    <source>
        <dbReference type="PROSITE" id="PS51910"/>
    </source>
</evidence>
<dbReference type="OrthoDB" id="73875at2759"/>
<evidence type="ECO:0000256" key="6">
    <source>
        <dbReference type="ARBA" id="ARBA00023326"/>
    </source>
</evidence>
<keyword evidence="6" id="KW-0624">Polysaccharide degradation</keyword>
<accession>A0A1Y2A6A9</accession>
<evidence type="ECO:0000256" key="3">
    <source>
        <dbReference type="ARBA" id="ARBA00023024"/>
    </source>
</evidence>
<evidence type="ECO:0000256" key="8">
    <source>
        <dbReference type="RuleBase" id="RU004453"/>
    </source>
</evidence>
<protein>
    <submittedName>
        <fullName evidence="11">Glycoside hydrolase</fullName>
    </submittedName>
</protein>
<evidence type="ECO:0000256" key="1">
    <source>
        <dbReference type="ARBA" id="ARBA00000822"/>
    </source>
</evidence>
<dbReference type="InterPro" id="IPR017853">
    <property type="entry name" value="GH"/>
</dbReference>
<dbReference type="Pfam" id="PF00704">
    <property type="entry name" value="Glyco_hydro_18"/>
    <property type="match status" value="1"/>
</dbReference>
<dbReference type="STRING" id="1754190.A0A1Y2A6A9"/>
<evidence type="ECO:0000256" key="2">
    <source>
        <dbReference type="ARBA" id="ARBA00022801"/>
    </source>
</evidence>
<sequence length="388" mass="43854">MKTKLFLFLVLLTKVLSMAIPNEDTVEIESTITPATATRAGSSTPGMVVYLPNYTLGSTIELEKFDFTYIDVVIYCFFRLDSEGNAYSINESVDFKHQTMEKLNTTIKKKYPKLRTILSFGGDSGSKNLGTVLSTDERIKAASKSIANTMKKYGFDGIDIDWEFPKTEVECENLYKFIKKIRSYIGDTKLLTLSSSATASKYKGHLGSYVKYVDWFNVMTYNYAGEWNKVSGHNDPLYTFTDDLNKQKSVDTTVSDYEAEGVPDSKIVIGASFSGKIWKVNSSDKNGLNQAGSFVGPINYKNIRTENILSSARTPVSPWVRTWYNDVKSPTLYNKITKQYITYCDTDAVCERAAYAKKRKLGGLMVWELGQDYNRELINSAIYCFIKY</sequence>
<dbReference type="InterPro" id="IPR029070">
    <property type="entry name" value="Chitinase_insertion_sf"/>
</dbReference>
<keyword evidence="4" id="KW-0119">Carbohydrate metabolism</keyword>
<dbReference type="PROSITE" id="PS01095">
    <property type="entry name" value="GH18_1"/>
    <property type="match status" value="1"/>
</dbReference>
<dbReference type="EMBL" id="MCOG01000322">
    <property type="protein sequence ID" value="ORY18066.1"/>
    <property type="molecule type" value="Genomic_DNA"/>
</dbReference>
<dbReference type="GO" id="GO:0006032">
    <property type="term" value="P:chitin catabolic process"/>
    <property type="evidence" value="ECO:0007669"/>
    <property type="project" value="UniProtKB-KW"/>
</dbReference>
<feature type="domain" description="GH18" evidence="10">
    <location>
        <begin position="45"/>
        <end position="388"/>
    </location>
</feature>
<keyword evidence="12" id="KW-1185">Reference proteome</keyword>
<evidence type="ECO:0000313" key="12">
    <source>
        <dbReference type="Proteomes" id="UP000193920"/>
    </source>
</evidence>
<evidence type="ECO:0000256" key="7">
    <source>
        <dbReference type="RuleBase" id="RU000489"/>
    </source>
</evidence>
<comment type="catalytic activity">
    <reaction evidence="1">
        <text>Random endo-hydrolysis of N-acetyl-beta-D-glucosaminide (1-&gt;4)-beta-linkages in chitin and chitodextrins.</text>
        <dbReference type="EC" id="3.2.1.14"/>
    </reaction>
</comment>
<dbReference type="PANTHER" id="PTHR11177:SF317">
    <property type="entry name" value="CHITINASE 12-RELATED"/>
    <property type="match status" value="1"/>
</dbReference>
<keyword evidence="3" id="KW-0146">Chitin degradation</keyword>
<evidence type="ECO:0000256" key="9">
    <source>
        <dbReference type="SAM" id="SignalP"/>
    </source>
</evidence>
<dbReference type="Proteomes" id="UP000193920">
    <property type="component" value="Unassembled WGS sequence"/>
</dbReference>
<evidence type="ECO:0000256" key="4">
    <source>
        <dbReference type="ARBA" id="ARBA00023277"/>
    </source>
</evidence>
<dbReference type="SUPFAM" id="SSF51445">
    <property type="entry name" value="(Trans)glycosidases"/>
    <property type="match status" value="1"/>
</dbReference>
<dbReference type="InterPro" id="IPR050314">
    <property type="entry name" value="Glycosyl_Hydrlase_18"/>
</dbReference>
<organism evidence="11 12">
    <name type="scientific">Neocallimastix californiae</name>
    <dbReference type="NCBI Taxonomy" id="1754190"/>
    <lineage>
        <taxon>Eukaryota</taxon>
        <taxon>Fungi</taxon>
        <taxon>Fungi incertae sedis</taxon>
        <taxon>Chytridiomycota</taxon>
        <taxon>Chytridiomycota incertae sedis</taxon>
        <taxon>Neocallimastigomycetes</taxon>
        <taxon>Neocallimastigales</taxon>
        <taxon>Neocallimastigaceae</taxon>
        <taxon>Neocallimastix</taxon>
    </lineage>
</organism>
<dbReference type="AlphaFoldDB" id="A0A1Y2A6A9"/>
<reference evidence="11 12" key="1">
    <citation type="submission" date="2016-08" db="EMBL/GenBank/DDBJ databases">
        <title>A Parts List for Fungal Cellulosomes Revealed by Comparative Genomics.</title>
        <authorList>
            <consortium name="DOE Joint Genome Institute"/>
            <person name="Haitjema C.H."/>
            <person name="Gilmore S.P."/>
            <person name="Henske J.K."/>
            <person name="Solomon K.V."/>
            <person name="De Groot R."/>
            <person name="Kuo A."/>
            <person name="Mondo S.J."/>
            <person name="Salamov A.A."/>
            <person name="Labutti K."/>
            <person name="Zhao Z."/>
            <person name="Chiniquy J."/>
            <person name="Barry K."/>
            <person name="Brewer H.M."/>
            <person name="Purvine S.O."/>
            <person name="Wright A.T."/>
            <person name="Boxma B."/>
            <person name="Van Alen T."/>
            <person name="Hackstein J.H."/>
            <person name="Baker S.E."/>
            <person name="Grigoriev I.V."/>
            <person name="O'Malley M.A."/>
        </authorList>
    </citation>
    <scope>NUCLEOTIDE SEQUENCE [LARGE SCALE GENOMIC DNA]</scope>
    <source>
        <strain evidence="11 12">G1</strain>
    </source>
</reference>
<dbReference type="GO" id="GO:0008061">
    <property type="term" value="F:chitin binding"/>
    <property type="evidence" value="ECO:0007669"/>
    <property type="project" value="InterPro"/>
</dbReference>
<name>A0A1Y2A6A9_9FUNG</name>
<feature type="signal peptide" evidence="9">
    <location>
        <begin position="1"/>
        <end position="17"/>
    </location>
</feature>
<gene>
    <name evidence="11" type="ORF">LY90DRAFT_391749</name>
</gene>
<dbReference type="GO" id="GO:0008843">
    <property type="term" value="F:endochitinase activity"/>
    <property type="evidence" value="ECO:0007669"/>
    <property type="project" value="UniProtKB-EC"/>
</dbReference>